<dbReference type="EMBL" id="KV878588">
    <property type="protein sequence ID" value="OJJ57402.1"/>
    <property type="molecule type" value="Genomic_DNA"/>
</dbReference>
<name>A0A1L9TDB0_9EURO</name>
<keyword evidence="1" id="KW-0862">Zinc</keyword>
<evidence type="ECO:0000256" key="2">
    <source>
        <dbReference type="ARBA" id="ARBA00023015"/>
    </source>
</evidence>
<dbReference type="GeneID" id="63763331"/>
<dbReference type="InterPro" id="IPR001138">
    <property type="entry name" value="Zn2Cys6_DnaBD"/>
</dbReference>
<evidence type="ECO:0000256" key="6">
    <source>
        <dbReference type="SAM" id="MobiDB-lite"/>
    </source>
</evidence>
<protein>
    <recommendedName>
        <fullName evidence="7">Xylanolytic transcriptional activator regulatory domain-containing protein</fullName>
    </recommendedName>
</protein>
<evidence type="ECO:0000259" key="7">
    <source>
        <dbReference type="SMART" id="SM00906"/>
    </source>
</evidence>
<dbReference type="GO" id="GO:0008270">
    <property type="term" value="F:zinc ion binding"/>
    <property type="evidence" value="ECO:0007669"/>
    <property type="project" value="InterPro"/>
</dbReference>
<dbReference type="STRING" id="1036612.A0A1L9TDB0"/>
<keyword evidence="5" id="KW-0539">Nucleus</keyword>
<evidence type="ECO:0000256" key="3">
    <source>
        <dbReference type="ARBA" id="ARBA00023125"/>
    </source>
</evidence>
<dbReference type="Proteomes" id="UP000184356">
    <property type="component" value="Unassembled WGS sequence"/>
</dbReference>
<dbReference type="AlphaFoldDB" id="A0A1L9TDB0"/>
<reference evidence="9" key="1">
    <citation type="journal article" date="2017" name="Genome Biol.">
        <title>Comparative genomics reveals high biological diversity and specific adaptations in the industrially and medically important fungal genus Aspergillus.</title>
        <authorList>
            <person name="de Vries R.P."/>
            <person name="Riley R."/>
            <person name="Wiebenga A."/>
            <person name="Aguilar-Osorio G."/>
            <person name="Amillis S."/>
            <person name="Uchima C.A."/>
            <person name="Anderluh G."/>
            <person name="Asadollahi M."/>
            <person name="Askin M."/>
            <person name="Barry K."/>
            <person name="Battaglia E."/>
            <person name="Bayram O."/>
            <person name="Benocci T."/>
            <person name="Braus-Stromeyer S.A."/>
            <person name="Caldana C."/>
            <person name="Canovas D."/>
            <person name="Cerqueira G.C."/>
            <person name="Chen F."/>
            <person name="Chen W."/>
            <person name="Choi C."/>
            <person name="Clum A."/>
            <person name="Dos Santos R.A."/>
            <person name="Damasio A.R."/>
            <person name="Diallinas G."/>
            <person name="Emri T."/>
            <person name="Fekete E."/>
            <person name="Flipphi M."/>
            <person name="Freyberg S."/>
            <person name="Gallo A."/>
            <person name="Gournas C."/>
            <person name="Habgood R."/>
            <person name="Hainaut M."/>
            <person name="Harispe M.L."/>
            <person name="Henrissat B."/>
            <person name="Hilden K.S."/>
            <person name="Hope R."/>
            <person name="Hossain A."/>
            <person name="Karabika E."/>
            <person name="Karaffa L."/>
            <person name="Karanyi Z."/>
            <person name="Krasevec N."/>
            <person name="Kuo A."/>
            <person name="Kusch H."/>
            <person name="LaButti K."/>
            <person name="Lagendijk E.L."/>
            <person name="Lapidus A."/>
            <person name="Levasseur A."/>
            <person name="Lindquist E."/>
            <person name="Lipzen A."/>
            <person name="Logrieco A.F."/>
            <person name="MacCabe A."/>
            <person name="Maekelae M.R."/>
            <person name="Malavazi I."/>
            <person name="Melin P."/>
            <person name="Meyer V."/>
            <person name="Mielnichuk N."/>
            <person name="Miskei M."/>
            <person name="Molnar A.P."/>
            <person name="Mule G."/>
            <person name="Ngan C.Y."/>
            <person name="Orejas M."/>
            <person name="Orosz E."/>
            <person name="Ouedraogo J.P."/>
            <person name="Overkamp K.M."/>
            <person name="Park H.-S."/>
            <person name="Perrone G."/>
            <person name="Piumi F."/>
            <person name="Punt P.J."/>
            <person name="Ram A.F."/>
            <person name="Ramon A."/>
            <person name="Rauscher S."/>
            <person name="Record E."/>
            <person name="Riano-Pachon D.M."/>
            <person name="Robert V."/>
            <person name="Roehrig J."/>
            <person name="Ruller R."/>
            <person name="Salamov A."/>
            <person name="Salih N.S."/>
            <person name="Samson R.A."/>
            <person name="Sandor E."/>
            <person name="Sanguinetti M."/>
            <person name="Schuetze T."/>
            <person name="Sepcic K."/>
            <person name="Shelest E."/>
            <person name="Sherlock G."/>
            <person name="Sophianopoulou V."/>
            <person name="Squina F.M."/>
            <person name="Sun H."/>
            <person name="Susca A."/>
            <person name="Todd R.B."/>
            <person name="Tsang A."/>
            <person name="Unkles S.E."/>
            <person name="van de Wiele N."/>
            <person name="van Rossen-Uffink D."/>
            <person name="Oliveira J.V."/>
            <person name="Vesth T.C."/>
            <person name="Visser J."/>
            <person name="Yu J.-H."/>
            <person name="Zhou M."/>
            <person name="Andersen M.R."/>
            <person name="Archer D.B."/>
            <person name="Baker S.E."/>
            <person name="Benoit I."/>
            <person name="Brakhage A.A."/>
            <person name="Braus G.H."/>
            <person name="Fischer R."/>
            <person name="Frisvad J.C."/>
            <person name="Goldman G.H."/>
            <person name="Houbraken J."/>
            <person name="Oakley B."/>
            <person name="Pocsi I."/>
            <person name="Scazzocchio C."/>
            <person name="Seiboth B."/>
            <person name="vanKuyk P.A."/>
            <person name="Wortman J."/>
            <person name="Dyer P.S."/>
            <person name="Grigoriev I.V."/>
        </authorList>
    </citation>
    <scope>NUCLEOTIDE SEQUENCE [LARGE SCALE GENOMIC DNA]</scope>
    <source>
        <strain evidence="9">CBS 593.65</strain>
    </source>
</reference>
<dbReference type="GO" id="GO:0000981">
    <property type="term" value="F:DNA-binding transcription factor activity, RNA polymerase II-specific"/>
    <property type="evidence" value="ECO:0007669"/>
    <property type="project" value="InterPro"/>
</dbReference>
<dbReference type="RefSeq" id="XP_040701208.1">
    <property type="nucleotide sequence ID" value="XM_040847258.1"/>
</dbReference>
<dbReference type="InterPro" id="IPR007219">
    <property type="entry name" value="XnlR_reg_dom"/>
</dbReference>
<dbReference type="GO" id="GO:0003677">
    <property type="term" value="F:DNA binding"/>
    <property type="evidence" value="ECO:0007669"/>
    <property type="project" value="UniProtKB-KW"/>
</dbReference>
<keyword evidence="9" id="KW-1185">Reference proteome</keyword>
<evidence type="ECO:0000256" key="1">
    <source>
        <dbReference type="ARBA" id="ARBA00022833"/>
    </source>
</evidence>
<feature type="region of interest" description="Disordered" evidence="6">
    <location>
        <begin position="560"/>
        <end position="592"/>
    </location>
</feature>
<evidence type="ECO:0000256" key="5">
    <source>
        <dbReference type="ARBA" id="ARBA00023242"/>
    </source>
</evidence>
<feature type="compositionally biased region" description="Polar residues" evidence="6">
    <location>
        <begin position="85"/>
        <end position="100"/>
    </location>
</feature>
<evidence type="ECO:0000313" key="8">
    <source>
        <dbReference type="EMBL" id="OJJ57402.1"/>
    </source>
</evidence>
<keyword evidence="2" id="KW-0805">Transcription regulation</keyword>
<feature type="region of interest" description="Disordered" evidence="6">
    <location>
        <begin position="27"/>
        <end position="55"/>
    </location>
</feature>
<organism evidence="8 9">
    <name type="scientific">Aspergillus sydowii CBS 593.65</name>
    <dbReference type="NCBI Taxonomy" id="1036612"/>
    <lineage>
        <taxon>Eukaryota</taxon>
        <taxon>Fungi</taxon>
        <taxon>Dikarya</taxon>
        <taxon>Ascomycota</taxon>
        <taxon>Pezizomycotina</taxon>
        <taxon>Eurotiomycetes</taxon>
        <taxon>Eurotiomycetidae</taxon>
        <taxon>Eurotiales</taxon>
        <taxon>Aspergillaceae</taxon>
        <taxon>Aspergillus</taxon>
        <taxon>Aspergillus subgen. Nidulantes</taxon>
    </lineage>
</organism>
<dbReference type="SMART" id="SM00906">
    <property type="entry name" value="Fungal_trans"/>
    <property type="match status" value="1"/>
</dbReference>
<dbReference type="VEuPathDB" id="FungiDB:ASPSYDRAFT_46538"/>
<gene>
    <name evidence="8" type="ORF">ASPSYDRAFT_46538</name>
</gene>
<proteinExistence type="predicted"/>
<accession>A0A1L9TDB0</accession>
<feature type="domain" description="Xylanolytic transcriptional activator regulatory" evidence="7">
    <location>
        <begin position="305"/>
        <end position="377"/>
    </location>
</feature>
<keyword evidence="4" id="KW-0804">Transcription</keyword>
<dbReference type="PANTHER" id="PTHR47171:SF6">
    <property type="entry name" value="SPECIFIC TRANSCRIPTION FACTOR, PUTATIVE (AFU_ORTHOLOGUE AFUA_2G06130)-RELATED"/>
    <property type="match status" value="1"/>
</dbReference>
<keyword evidence="3" id="KW-0238">DNA-binding</keyword>
<dbReference type="CDD" id="cd00067">
    <property type="entry name" value="GAL4"/>
    <property type="match status" value="1"/>
</dbReference>
<dbReference type="GO" id="GO:0006351">
    <property type="term" value="P:DNA-templated transcription"/>
    <property type="evidence" value="ECO:0007669"/>
    <property type="project" value="InterPro"/>
</dbReference>
<dbReference type="PANTHER" id="PTHR47171">
    <property type="entry name" value="FARA-RELATED"/>
    <property type="match status" value="1"/>
</dbReference>
<dbReference type="InterPro" id="IPR052073">
    <property type="entry name" value="Amide_Lactam_Regulators"/>
</dbReference>
<dbReference type="CDD" id="cd12148">
    <property type="entry name" value="fungal_TF_MHR"/>
    <property type="match status" value="1"/>
</dbReference>
<dbReference type="OrthoDB" id="10031947at2759"/>
<dbReference type="Pfam" id="PF04082">
    <property type="entry name" value="Fungal_trans"/>
    <property type="match status" value="1"/>
</dbReference>
<sequence length="649" mass="72244">MFKFVPTDVGAIGGKRKSAQRACDECRRKKRRCHHDTVRKSPQVAGADHPQSVPDRTLQDSARALKDTTQNAARKLHDQPHGHSSVASAQVTQHEGSNMSDAVETHDTRFIGDLNPEGVFIAARSPGRARKPTSSNSIGIWSEESGNGYGKEINWPSLSHAPSIFFGSTSMAKQTLLPVLEKESLSTLPPPVHRDALCSTYFLKIHPIFPIIDEAAYREMPEICPARIILEQGICLVASMNFSMEPHLNLPDSAHPLDVVDFGRRLLAAMNTVIELGLVTEKLVLIQALALMSFFIDSRGTRETSSLMIGKAVHYVFSLGLHIQDSHGDCDQRQKYAATLFCCIWMLDRLNAASQGLPVLMHERDIERSLKECIDAQAPSFRLVLQVMLLLDRVIQLYRPRNKEDESSTENFPLFEELIIQCDAAQLPTYQLTTIELLYHATAILSCRSSSCDVRLSSSAAQIRQNLSATRLTAMHGDEFRNQVVLLPFVPYAISLSLSVAYREMRRSKVPMYRARAQNDVKANCRSLDQLGEIFWTAKIMAQMGNATLKELDRVRSNVSDDQSRTYEQRPGGCAPTEMRNPTNTSDSVLDLSNAPQENHFSFEQAADPFLFAGAPVDPFDMFDPGVDLDVIDACLEGNLNLAYPTLLQ</sequence>
<evidence type="ECO:0000313" key="9">
    <source>
        <dbReference type="Proteomes" id="UP000184356"/>
    </source>
</evidence>
<feature type="region of interest" description="Disordered" evidence="6">
    <location>
        <begin position="74"/>
        <end position="101"/>
    </location>
</feature>
<evidence type="ECO:0000256" key="4">
    <source>
        <dbReference type="ARBA" id="ARBA00023163"/>
    </source>
</evidence>